<evidence type="ECO:0000313" key="2">
    <source>
        <dbReference type="EMBL" id="GAA2493859.1"/>
    </source>
</evidence>
<feature type="region of interest" description="Disordered" evidence="1">
    <location>
        <begin position="233"/>
        <end position="254"/>
    </location>
</feature>
<proteinExistence type="predicted"/>
<dbReference type="Pfam" id="PF11392">
    <property type="entry name" value="AllH"/>
    <property type="match status" value="1"/>
</dbReference>
<keyword evidence="3" id="KW-1185">Reference proteome</keyword>
<dbReference type="Proteomes" id="UP001500730">
    <property type="component" value="Unassembled WGS sequence"/>
</dbReference>
<gene>
    <name evidence="2" type="ORF">GCM10009858_34840</name>
</gene>
<dbReference type="InterPro" id="IPR021530">
    <property type="entry name" value="AllH-like"/>
</dbReference>
<dbReference type="RefSeq" id="WP_344256296.1">
    <property type="nucleotide sequence ID" value="NZ_BAAARE010000016.1"/>
</dbReference>
<sequence length="327" mass="33459">MGEGLDVTLLPGAVSPLVAAEVAGEPRRRRVLAAFPTCLYLELGAHERVLAVLASDAVALPIGIRLARPSTDVRWGVEAGDHVVVGEGRVHLPRADVVAARLQRPARVRPAPRGSHGDDALPEPGVLGELAHDLTAAALAGRAVDQGVRGLVGVGRGLTPSGDDALCGVLLTLAAVDLAESRAALSSVRTAVRGVLPSTTSLSAALLVAAGTGYAVPDVARLVTLVAGAGSTNRHEEPEAGFPGGSAGSVRPVDPPDGTILRLVDRVLAIGHSSGRDLLSGVSGALRAADAHLSTARPRPDDDHVRNPPTQPRPQPRPQPHEGAHRG</sequence>
<evidence type="ECO:0000256" key="1">
    <source>
        <dbReference type="SAM" id="MobiDB-lite"/>
    </source>
</evidence>
<dbReference type="EMBL" id="BAAARE010000016">
    <property type="protein sequence ID" value="GAA2493859.1"/>
    <property type="molecule type" value="Genomic_DNA"/>
</dbReference>
<feature type="compositionally biased region" description="Pro residues" evidence="1">
    <location>
        <begin position="309"/>
        <end position="318"/>
    </location>
</feature>
<name>A0ABP5Z7U9_9MICO</name>
<reference evidence="3" key="1">
    <citation type="journal article" date="2019" name="Int. J. Syst. Evol. Microbiol.">
        <title>The Global Catalogue of Microorganisms (GCM) 10K type strain sequencing project: providing services to taxonomists for standard genome sequencing and annotation.</title>
        <authorList>
            <consortium name="The Broad Institute Genomics Platform"/>
            <consortium name="The Broad Institute Genome Sequencing Center for Infectious Disease"/>
            <person name="Wu L."/>
            <person name="Ma J."/>
        </authorList>
    </citation>
    <scope>NUCLEOTIDE SEQUENCE [LARGE SCALE GENOMIC DNA]</scope>
    <source>
        <strain evidence="3">JCM 16259</strain>
    </source>
</reference>
<evidence type="ECO:0008006" key="4">
    <source>
        <dbReference type="Google" id="ProtNLM"/>
    </source>
</evidence>
<evidence type="ECO:0000313" key="3">
    <source>
        <dbReference type="Proteomes" id="UP001500730"/>
    </source>
</evidence>
<protein>
    <recommendedName>
        <fullName evidence="4">DUF2877 domain-containing protein</fullName>
    </recommendedName>
</protein>
<organism evidence="2 3">
    <name type="scientific">Terrabacter carboxydivorans</name>
    <dbReference type="NCBI Taxonomy" id="619730"/>
    <lineage>
        <taxon>Bacteria</taxon>
        <taxon>Bacillati</taxon>
        <taxon>Actinomycetota</taxon>
        <taxon>Actinomycetes</taxon>
        <taxon>Micrococcales</taxon>
        <taxon>Intrasporangiaceae</taxon>
        <taxon>Terrabacter</taxon>
    </lineage>
</organism>
<accession>A0ABP5Z7U9</accession>
<feature type="region of interest" description="Disordered" evidence="1">
    <location>
        <begin position="292"/>
        <end position="327"/>
    </location>
</feature>
<comment type="caution">
    <text evidence="2">The sequence shown here is derived from an EMBL/GenBank/DDBJ whole genome shotgun (WGS) entry which is preliminary data.</text>
</comment>